<feature type="region of interest" description="Disordered" evidence="1">
    <location>
        <begin position="1"/>
        <end position="24"/>
    </location>
</feature>
<dbReference type="RefSeq" id="WP_110785941.1">
    <property type="nucleotide sequence ID" value="NZ_QKQS01000013.1"/>
</dbReference>
<gene>
    <name evidence="2" type="ORF">DNX69_10725</name>
</gene>
<dbReference type="AlphaFoldDB" id="A0A323UJY8"/>
<evidence type="ECO:0000313" key="2">
    <source>
        <dbReference type="EMBL" id="PZA12443.1"/>
    </source>
</evidence>
<evidence type="ECO:0000313" key="3">
    <source>
        <dbReference type="Proteomes" id="UP000248134"/>
    </source>
</evidence>
<evidence type="ECO:0000256" key="1">
    <source>
        <dbReference type="SAM" id="MobiDB-lite"/>
    </source>
</evidence>
<dbReference type="Proteomes" id="UP000248134">
    <property type="component" value="Unassembled WGS sequence"/>
</dbReference>
<comment type="caution">
    <text evidence="2">The sequence shown here is derived from an EMBL/GenBank/DDBJ whole genome shotgun (WGS) entry which is preliminary data.</text>
</comment>
<accession>A0A323UJY8</accession>
<dbReference type="OrthoDB" id="9924706at2"/>
<dbReference type="EMBL" id="QKQS01000013">
    <property type="protein sequence ID" value="PZA12443.1"/>
    <property type="molecule type" value="Genomic_DNA"/>
</dbReference>
<organism evidence="2 3">
    <name type="scientific">Rhodopseudomonas palustris</name>
    <dbReference type="NCBI Taxonomy" id="1076"/>
    <lineage>
        <taxon>Bacteria</taxon>
        <taxon>Pseudomonadati</taxon>
        <taxon>Pseudomonadota</taxon>
        <taxon>Alphaproteobacteria</taxon>
        <taxon>Hyphomicrobiales</taxon>
        <taxon>Nitrobacteraceae</taxon>
        <taxon>Rhodopseudomonas</taxon>
    </lineage>
</organism>
<proteinExistence type="predicted"/>
<reference evidence="2 3" key="1">
    <citation type="submission" date="2018-06" db="EMBL/GenBank/DDBJ databases">
        <title>Draft Whole-Genome Sequence of the purple photosynthetic bacterium Rhodospeudomonas palustris XCP.</title>
        <authorList>
            <person name="Rayyan A."/>
            <person name="Meyer T.E."/>
            <person name="Kyndt J.A."/>
        </authorList>
    </citation>
    <scope>NUCLEOTIDE SEQUENCE [LARGE SCALE GENOMIC DNA]</scope>
    <source>
        <strain evidence="2 3">XCP</strain>
    </source>
</reference>
<name>A0A323UJY8_RHOPL</name>
<sequence length="67" mass="7577">MPWADRSLPPERDDDPPPDLPTPLDALEAERRDLISQVRRGVHSKRQRQILKRVAALTLSILAGKGR</sequence>
<protein>
    <submittedName>
        <fullName evidence="2">Uncharacterized protein</fullName>
    </submittedName>
</protein>